<reference evidence="2" key="1">
    <citation type="journal article" date="2014" name="Int. J. Syst. Evol. Microbiol.">
        <title>Complete genome sequence of Corynebacterium casei LMG S-19264T (=DSM 44701T), isolated from a smear-ripened cheese.</title>
        <authorList>
            <consortium name="US DOE Joint Genome Institute (JGI-PGF)"/>
            <person name="Walter F."/>
            <person name="Albersmeier A."/>
            <person name="Kalinowski J."/>
            <person name="Ruckert C."/>
        </authorList>
    </citation>
    <scope>NUCLEOTIDE SEQUENCE</scope>
    <source>
        <strain evidence="2">JCM 4386</strain>
    </source>
</reference>
<feature type="transmembrane region" description="Helical" evidence="1">
    <location>
        <begin position="28"/>
        <end position="46"/>
    </location>
</feature>
<dbReference type="Proteomes" id="UP000606194">
    <property type="component" value="Unassembled WGS sequence"/>
</dbReference>
<evidence type="ECO:0000313" key="2">
    <source>
        <dbReference type="EMBL" id="GGS07851.1"/>
    </source>
</evidence>
<accession>A0A918FZI6</accession>
<dbReference type="AlphaFoldDB" id="A0A918FZI6"/>
<keyword evidence="1" id="KW-1133">Transmembrane helix</keyword>
<gene>
    <name evidence="2" type="ORF">GCM10010269_53630</name>
</gene>
<reference evidence="2" key="2">
    <citation type="submission" date="2020-09" db="EMBL/GenBank/DDBJ databases">
        <authorList>
            <person name="Sun Q."/>
            <person name="Ohkuma M."/>
        </authorList>
    </citation>
    <scope>NUCLEOTIDE SEQUENCE</scope>
    <source>
        <strain evidence="2">JCM 4386</strain>
    </source>
</reference>
<evidence type="ECO:0000256" key="1">
    <source>
        <dbReference type="SAM" id="Phobius"/>
    </source>
</evidence>
<feature type="transmembrane region" description="Helical" evidence="1">
    <location>
        <begin position="106"/>
        <end position="127"/>
    </location>
</feature>
<organism evidence="2 3">
    <name type="scientific">Streptomyces humidus</name>
    <dbReference type="NCBI Taxonomy" id="52259"/>
    <lineage>
        <taxon>Bacteria</taxon>
        <taxon>Bacillati</taxon>
        <taxon>Actinomycetota</taxon>
        <taxon>Actinomycetes</taxon>
        <taxon>Kitasatosporales</taxon>
        <taxon>Streptomycetaceae</taxon>
        <taxon>Streptomyces</taxon>
    </lineage>
</organism>
<proteinExistence type="predicted"/>
<keyword evidence="3" id="KW-1185">Reference proteome</keyword>
<keyword evidence="1" id="KW-0472">Membrane</keyword>
<dbReference type="EMBL" id="BMTL01000024">
    <property type="protein sequence ID" value="GGS07851.1"/>
    <property type="molecule type" value="Genomic_DNA"/>
</dbReference>
<feature type="transmembrane region" description="Helical" evidence="1">
    <location>
        <begin position="52"/>
        <end position="72"/>
    </location>
</feature>
<protein>
    <submittedName>
        <fullName evidence="2">Uncharacterized protein</fullName>
    </submittedName>
</protein>
<evidence type="ECO:0000313" key="3">
    <source>
        <dbReference type="Proteomes" id="UP000606194"/>
    </source>
</evidence>
<keyword evidence="1" id="KW-0812">Transmembrane</keyword>
<name>A0A918FZI6_9ACTN</name>
<dbReference type="RefSeq" id="WP_190151888.1">
    <property type="nucleotide sequence ID" value="NZ_BMTL01000024.1"/>
</dbReference>
<comment type="caution">
    <text evidence="2">The sequence shown here is derived from an EMBL/GenBank/DDBJ whole genome shotgun (WGS) entry which is preliminary data.</text>
</comment>
<sequence length="136" mass="15153">MITPPWEQRAKHLEFLQSTIARLSTNSFLIKGWTMTLTGALGAVVTQLPKRSVATAALLLTMGFWLLDSYYLRQERMFRSLYEKAAEDPSGIPLFTLDADRYSEPVGCLAVFLSSTMLLFYGSLLLLDVTGLVVLA</sequence>